<dbReference type="Pfam" id="PF00447">
    <property type="entry name" value="HSF_DNA-bind"/>
    <property type="match status" value="1"/>
</dbReference>
<comment type="subcellular location">
    <subcellularLocation>
        <location evidence="1">Nucleus</location>
    </subcellularLocation>
</comment>
<gene>
    <name evidence="5" type="ORF">CTAYLR_005886</name>
    <name evidence="7" type="ORF">CTAYLR_005912</name>
    <name evidence="6" type="ORF">CTAYLR_009201</name>
</gene>
<dbReference type="InterPro" id="IPR036390">
    <property type="entry name" value="WH_DNA-bd_sf"/>
</dbReference>
<evidence type="ECO:0000313" key="8">
    <source>
        <dbReference type="Proteomes" id="UP001230188"/>
    </source>
</evidence>
<reference evidence="6" key="1">
    <citation type="submission" date="2023-01" db="EMBL/GenBank/DDBJ databases">
        <title>Metagenome sequencing of chrysophaentin producing Chrysophaeum taylorii.</title>
        <authorList>
            <person name="Davison J."/>
            <person name="Bewley C."/>
        </authorList>
    </citation>
    <scope>NUCLEOTIDE SEQUENCE</scope>
    <source>
        <strain evidence="6">NIES-1699</strain>
    </source>
</reference>
<keyword evidence="2" id="KW-0238">DNA-binding</keyword>
<comment type="caution">
    <text evidence="6">The sequence shown here is derived from an EMBL/GenBank/DDBJ whole genome shotgun (WGS) entry which is preliminary data.</text>
</comment>
<dbReference type="EMBL" id="JAQMWT010000006">
    <property type="protein sequence ID" value="KAJ8614334.1"/>
    <property type="molecule type" value="Genomic_DNA"/>
</dbReference>
<dbReference type="EMBL" id="JAQMWT010000268">
    <property type="protein sequence ID" value="KAJ8606510.1"/>
    <property type="molecule type" value="Genomic_DNA"/>
</dbReference>
<dbReference type="SUPFAM" id="SSF46785">
    <property type="entry name" value="Winged helix' DNA-binding domain"/>
    <property type="match status" value="1"/>
</dbReference>
<accession>A0AAD7UN33</accession>
<evidence type="ECO:0000256" key="2">
    <source>
        <dbReference type="ARBA" id="ARBA00023125"/>
    </source>
</evidence>
<dbReference type="AlphaFoldDB" id="A0AAD7UN33"/>
<organism evidence="6 8">
    <name type="scientific">Chrysophaeum taylorii</name>
    <dbReference type="NCBI Taxonomy" id="2483200"/>
    <lineage>
        <taxon>Eukaryota</taxon>
        <taxon>Sar</taxon>
        <taxon>Stramenopiles</taxon>
        <taxon>Ochrophyta</taxon>
        <taxon>Pelagophyceae</taxon>
        <taxon>Pelagomonadales</taxon>
        <taxon>Pelagomonadaceae</taxon>
        <taxon>Chrysophaeum</taxon>
    </lineage>
</organism>
<dbReference type="Proteomes" id="UP001230188">
    <property type="component" value="Unassembled WGS sequence"/>
</dbReference>
<name>A0AAD7UN33_9STRA</name>
<evidence type="ECO:0000313" key="7">
    <source>
        <dbReference type="EMBL" id="KAJ8614334.1"/>
    </source>
</evidence>
<feature type="domain" description="HSF-type DNA-binding" evidence="4">
    <location>
        <begin position="11"/>
        <end position="73"/>
    </location>
</feature>
<keyword evidence="8" id="KW-1185">Reference proteome</keyword>
<evidence type="ECO:0000259" key="4">
    <source>
        <dbReference type="Pfam" id="PF00447"/>
    </source>
</evidence>
<evidence type="ECO:0000256" key="3">
    <source>
        <dbReference type="ARBA" id="ARBA00023242"/>
    </source>
</evidence>
<evidence type="ECO:0000313" key="6">
    <source>
        <dbReference type="EMBL" id="KAJ8611728.1"/>
    </source>
</evidence>
<dbReference type="GO" id="GO:0005634">
    <property type="term" value="C:nucleus"/>
    <property type="evidence" value="ECO:0007669"/>
    <property type="project" value="UniProtKB-SubCell"/>
</dbReference>
<keyword evidence="3" id="KW-0539">Nucleus</keyword>
<dbReference type="InterPro" id="IPR036388">
    <property type="entry name" value="WH-like_DNA-bd_sf"/>
</dbReference>
<evidence type="ECO:0000313" key="5">
    <source>
        <dbReference type="EMBL" id="KAJ8606510.1"/>
    </source>
</evidence>
<protein>
    <recommendedName>
        <fullName evidence="4">HSF-type DNA-binding domain-containing protein</fullName>
    </recommendedName>
</protein>
<dbReference type="InterPro" id="IPR000232">
    <property type="entry name" value="HSF_DNA-bd"/>
</dbReference>
<dbReference type="EMBL" id="JAQMWT010000065">
    <property type="protein sequence ID" value="KAJ8611728.1"/>
    <property type="molecule type" value="Genomic_DNA"/>
</dbReference>
<dbReference type="Gene3D" id="1.10.10.10">
    <property type="entry name" value="Winged helix-like DNA-binding domain superfamily/Winged helix DNA-binding domain"/>
    <property type="match status" value="1"/>
</dbReference>
<sequence>MEDNGRATTSFMRQLKKMFEEVPEIVWWDRGAIVIGDRDALEGVLPRYYRTCKFSSFQRQLNNFGYHRSYDRGNNWRGVCYCKVVGAPASEDVEDLLSLRPLVRRKKREPIARKRLLCVDKAFDKVARYRQQHYLADDGLQQPDEVALAGVNDALAHAARCLLAMNELRA</sequence>
<dbReference type="GO" id="GO:0003700">
    <property type="term" value="F:DNA-binding transcription factor activity"/>
    <property type="evidence" value="ECO:0007669"/>
    <property type="project" value="InterPro"/>
</dbReference>
<dbReference type="GO" id="GO:0043565">
    <property type="term" value="F:sequence-specific DNA binding"/>
    <property type="evidence" value="ECO:0007669"/>
    <property type="project" value="InterPro"/>
</dbReference>
<evidence type="ECO:0000256" key="1">
    <source>
        <dbReference type="ARBA" id="ARBA00004123"/>
    </source>
</evidence>
<proteinExistence type="predicted"/>